<organism evidence="2 3">
    <name type="scientific">Bergeyella zoohelcum</name>
    <dbReference type="NCBI Taxonomy" id="1015"/>
    <lineage>
        <taxon>Bacteria</taxon>
        <taxon>Pseudomonadati</taxon>
        <taxon>Bacteroidota</taxon>
        <taxon>Flavobacteriia</taxon>
        <taxon>Flavobacteriales</taxon>
        <taxon>Weeksellaceae</taxon>
        <taxon>Bergeyella</taxon>
    </lineage>
</organism>
<name>A0A376BZ01_9FLAO</name>
<dbReference type="Pfam" id="PF00027">
    <property type="entry name" value="cNMP_binding"/>
    <property type="match status" value="1"/>
</dbReference>
<dbReference type="InterPro" id="IPR018490">
    <property type="entry name" value="cNMP-bd_dom_sf"/>
</dbReference>
<dbReference type="InterPro" id="IPR014710">
    <property type="entry name" value="RmlC-like_jellyroll"/>
</dbReference>
<feature type="domain" description="Cyclic nucleotide-binding" evidence="1">
    <location>
        <begin position="34"/>
        <end position="117"/>
    </location>
</feature>
<accession>A0A376BZ01</accession>
<evidence type="ECO:0000313" key="2">
    <source>
        <dbReference type="EMBL" id="SSZ46714.1"/>
    </source>
</evidence>
<dbReference type="InterPro" id="IPR000595">
    <property type="entry name" value="cNMP-bd_dom"/>
</dbReference>
<dbReference type="AlphaFoldDB" id="A0A376BZ01"/>
<sequence>MYHGLLIDFVRSLVQMTAEEEEEIIRRFYLQASRTDENLVSAGETCDKIFFICEGMLRNYYLNEQGAEITRLLSSEGEFCSNLHSFTTLSENDEYIQCLEDSVVLWISHEDFYYLVENLDGVRRIYIKILEKFQAFHIKRFQFLTTMSPLEKLIFFKERYPHYYERISNKVLASFLNMTPETCSRTKKKLKTQKH</sequence>
<evidence type="ECO:0000259" key="1">
    <source>
        <dbReference type="Pfam" id="PF00027"/>
    </source>
</evidence>
<dbReference type="Proteomes" id="UP000255515">
    <property type="component" value="Unassembled WGS sequence"/>
</dbReference>
<evidence type="ECO:0000313" key="3">
    <source>
        <dbReference type="Proteomes" id="UP000255515"/>
    </source>
</evidence>
<dbReference type="CDD" id="cd00038">
    <property type="entry name" value="CAP_ED"/>
    <property type="match status" value="1"/>
</dbReference>
<proteinExistence type="predicted"/>
<protein>
    <submittedName>
        <fullName evidence="2">Cyclic nucleotide-binding domain</fullName>
    </submittedName>
</protein>
<dbReference type="Gene3D" id="2.60.120.10">
    <property type="entry name" value="Jelly Rolls"/>
    <property type="match status" value="1"/>
</dbReference>
<reference evidence="2 3" key="1">
    <citation type="submission" date="2018-06" db="EMBL/GenBank/DDBJ databases">
        <authorList>
            <consortium name="Pathogen Informatics"/>
            <person name="Doyle S."/>
        </authorList>
    </citation>
    <scope>NUCLEOTIDE SEQUENCE [LARGE SCALE GENOMIC DNA]</scope>
    <source>
        <strain evidence="2 3">NCTC11661</strain>
    </source>
</reference>
<dbReference type="EMBL" id="UFTJ01000001">
    <property type="protein sequence ID" value="SSZ46714.1"/>
    <property type="molecule type" value="Genomic_DNA"/>
</dbReference>
<gene>
    <name evidence="2" type="ORF">NCTC11661_00365</name>
</gene>
<dbReference type="RefSeq" id="WP_002687017.1">
    <property type="nucleotide sequence ID" value="NZ_UFTJ01000001.1"/>
</dbReference>
<dbReference type="SUPFAM" id="SSF51206">
    <property type="entry name" value="cAMP-binding domain-like"/>
    <property type="match status" value="1"/>
</dbReference>